<accession>A0A0F0LEM5</accession>
<dbReference type="AlphaFoldDB" id="A0A0F0LEM5"/>
<comment type="caution">
    <text evidence="1">The sequence shown here is derived from an EMBL/GenBank/DDBJ whole genome shotgun (WGS) entry which is preliminary data.</text>
</comment>
<evidence type="ECO:0000313" key="1">
    <source>
        <dbReference type="EMBL" id="KJL31588.1"/>
    </source>
</evidence>
<protein>
    <recommendedName>
        <fullName evidence="3">DUF559 domain-containing protein</fullName>
    </recommendedName>
</protein>
<dbReference type="Proteomes" id="UP000033640">
    <property type="component" value="Unassembled WGS sequence"/>
</dbReference>
<organism evidence="1 2">
    <name type="scientific">Microbacterium oxydans</name>
    <dbReference type="NCBI Taxonomy" id="82380"/>
    <lineage>
        <taxon>Bacteria</taxon>
        <taxon>Bacillati</taxon>
        <taxon>Actinomycetota</taxon>
        <taxon>Actinomycetes</taxon>
        <taxon>Micrococcales</taxon>
        <taxon>Microbacteriaceae</taxon>
        <taxon>Microbacterium</taxon>
    </lineage>
</organism>
<name>A0A0F0LEM5_9MICO</name>
<evidence type="ECO:0000313" key="2">
    <source>
        <dbReference type="Proteomes" id="UP000033640"/>
    </source>
</evidence>
<reference evidence="1 2" key="1">
    <citation type="submission" date="2015-02" db="EMBL/GenBank/DDBJ databases">
        <title>Draft genome sequences of ten Microbacterium spp. with emphasis on heavy metal contaminated environments.</title>
        <authorList>
            <person name="Corretto E."/>
        </authorList>
    </citation>
    <scope>NUCLEOTIDE SEQUENCE [LARGE SCALE GENOMIC DNA]</scope>
    <source>
        <strain evidence="1 2">BEL4b</strain>
    </source>
</reference>
<gene>
    <name evidence="1" type="ORF">RS83_00453</name>
</gene>
<proteinExistence type="predicted"/>
<sequence>MPVHGPRPPVPALHTRTMSRHPRRLPADLGAVFTPEQARAAGLTARRLRAKDLERPYRGVLVVTPNEHQLDDRRGDREPLARDRAQRQDVCRRVRLYRPLMVDHAFFAGRTAAGIWGLPVDCSGDLEVGVPAPHRAPRRQGIVGRQMSPGLVTVREVEGLPVSSPASTWAMMAATLSVRELVILGDAVVRVPRDNQARRRPERALATVGQLLAATAAGPRRCVGRLRDAVGRIRTESASPLETEYRLDAEDAGVPDAELDVEIRDARGRLLGVTEFEYPEYGVLVEIEGDHHRTSRQQWHRDIEKYAAYVALGFEVVRLTSAHIRGERPTATAIVRDALIRRGWRP</sequence>
<evidence type="ECO:0008006" key="3">
    <source>
        <dbReference type="Google" id="ProtNLM"/>
    </source>
</evidence>
<dbReference type="EMBL" id="JYIW01000016">
    <property type="protein sequence ID" value="KJL31588.1"/>
    <property type="molecule type" value="Genomic_DNA"/>
</dbReference>
<dbReference type="PATRIC" id="fig|82380.11.peg.470"/>